<dbReference type="PANTHER" id="PTHR31672:SF11">
    <property type="entry name" value="F-BOX PROTEIN CPR1-LIKE ISOFORM X2"/>
    <property type="match status" value="1"/>
</dbReference>
<dbReference type="InterPro" id="IPR050796">
    <property type="entry name" value="SCF_F-box_component"/>
</dbReference>
<dbReference type="AlphaFoldDB" id="A0A835D8Q1"/>
<dbReference type="InterPro" id="IPR017451">
    <property type="entry name" value="F-box-assoc_interact_dom"/>
</dbReference>
<dbReference type="PANTHER" id="PTHR31672">
    <property type="entry name" value="BNACNNG10540D PROTEIN"/>
    <property type="match status" value="1"/>
</dbReference>
<feature type="domain" description="F-box" evidence="2">
    <location>
        <begin position="42"/>
        <end position="89"/>
    </location>
</feature>
<dbReference type="InterPro" id="IPR001810">
    <property type="entry name" value="F-box_dom"/>
</dbReference>
<proteinExistence type="predicted"/>
<dbReference type="Pfam" id="PF08268">
    <property type="entry name" value="FBA_3"/>
    <property type="match status" value="1"/>
</dbReference>
<comment type="caution">
    <text evidence="3">The sequence shown here is derived from an EMBL/GenBank/DDBJ whole genome shotgun (WGS) entry which is preliminary data.</text>
</comment>
<organism evidence="3 4">
    <name type="scientific">Tetracentron sinense</name>
    <name type="common">Spur-leaf</name>
    <dbReference type="NCBI Taxonomy" id="13715"/>
    <lineage>
        <taxon>Eukaryota</taxon>
        <taxon>Viridiplantae</taxon>
        <taxon>Streptophyta</taxon>
        <taxon>Embryophyta</taxon>
        <taxon>Tracheophyta</taxon>
        <taxon>Spermatophyta</taxon>
        <taxon>Magnoliopsida</taxon>
        <taxon>Trochodendrales</taxon>
        <taxon>Trochodendraceae</taxon>
        <taxon>Tetracentron</taxon>
    </lineage>
</organism>
<dbReference type="EMBL" id="JABCRI010000014">
    <property type="protein sequence ID" value="KAF8394096.1"/>
    <property type="molecule type" value="Genomic_DNA"/>
</dbReference>
<dbReference type="Gene3D" id="1.20.1280.50">
    <property type="match status" value="1"/>
</dbReference>
<dbReference type="Pfam" id="PF00646">
    <property type="entry name" value="F-box"/>
    <property type="match status" value="1"/>
</dbReference>
<evidence type="ECO:0000256" key="1">
    <source>
        <dbReference type="SAM" id="MobiDB-lite"/>
    </source>
</evidence>
<dbReference type="OrthoDB" id="1938527at2759"/>
<dbReference type="PROSITE" id="PS50181">
    <property type="entry name" value="FBOX"/>
    <property type="match status" value="1"/>
</dbReference>
<dbReference type="Proteomes" id="UP000655225">
    <property type="component" value="Unassembled WGS sequence"/>
</dbReference>
<dbReference type="NCBIfam" id="TIGR01640">
    <property type="entry name" value="F_box_assoc_1"/>
    <property type="match status" value="1"/>
</dbReference>
<evidence type="ECO:0000313" key="3">
    <source>
        <dbReference type="EMBL" id="KAF8394096.1"/>
    </source>
</evidence>
<dbReference type="SMART" id="SM00256">
    <property type="entry name" value="FBOX"/>
    <property type="match status" value="1"/>
</dbReference>
<dbReference type="OMA" id="RSENGEW"/>
<gene>
    <name evidence="3" type="ORF">HHK36_020301</name>
</gene>
<accession>A0A835D8Q1</accession>
<evidence type="ECO:0000259" key="2">
    <source>
        <dbReference type="PROSITE" id="PS50181"/>
    </source>
</evidence>
<dbReference type="SUPFAM" id="SSF81383">
    <property type="entry name" value="F-box domain"/>
    <property type="match status" value="1"/>
</dbReference>
<keyword evidence="4" id="KW-1185">Reference proteome</keyword>
<sequence length="393" mass="45230">MAHMKKRKQVDDKKAVGKVGKKSNREKNKNVVVSQESLYICKEEIPYLSEEIIHNILAELPFDSLLNSRLVCKLWSNIISNPFVTYSSLLQSEPGLIIQQKKMSKEAHFKTYFMAMQDEQITVREFSIPCIGNIYYSCNGLVLLEGKQDNLCIANFVTKQQVTLPCHTLLDVFSISLGFAFVPSRGEYKVVHLYENDDGEQYLRFEILTLGSDKWRHVDLPPFALRFHLGMGDIPISVKGFLHWYSSPLDSMDSILSMDVCDEKIYNTSLPSCSGQVELLNIGGFLSLLSKDFLKLTLSIWVLKDSYKGIWVNQLQIDLGGMLRLYTLRTVGFLSLKNGKVIILRRHCNKSESCYYAYDIEHHRMWQVAINIKNERRYAMTHVNSLISWETIQ</sequence>
<feature type="region of interest" description="Disordered" evidence="1">
    <location>
        <begin position="1"/>
        <end position="23"/>
    </location>
</feature>
<protein>
    <recommendedName>
        <fullName evidence="2">F-box domain-containing protein</fullName>
    </recommendedName>
</protein>
<evidence type="ECO:0000313" key="4">
    <source>
        <dbReference type="Proteomes" id="UP000655225"/>
    </source>
</evidence>
<reference evidence="3 4" key="1">
    <citation type="submission" date="2020-04" db="EMBL/GenBank/DDBJ databases">
        <title>Plant Genome Project.</title>
        <authorList>
            <person name="Zhang R.-G."/>
        </authorList>
    </citation>
    <scope>NUCLEOTIDE SEQUENCE [LARGE SCALE GENOMIC DNA]</scope>
    <source>
        <strain evidence="3">YNK0</strain>
        <tissue evidence="3">Leaf</tissue>
    </source>
</reference>
<name>A0A835D8Q1_TETSI</name>
<dbReference type="InterPro" id="IPR036047">
    <property type="entry name" value="F-box-like_dom_sf"/>
</dbReference>
<dbReference type="InterPro" id="IPR013187">
    <property type="entry name" value="F-box-assoc_dom_typ3"/>
</dbReference>